<name>A0AB39R8P2_9ACTN</name>
<evidence type="ECO:0000256" key="2">
    <source>
        <dbReference type="RuleBase" id="RU366034"/>
    </source>
</evidence>
<proteinExistence type="inferred from homology"/>
<dbReference type="SUPFAM" id="SSF48576">
    <property type="entry name" value="Terpenoid synthases"/>
    <property type="match status" value="1"/>
</dbReference>
<dbReference type="PANTHER" id="PTHR35201">
    <property type="entry name" value="TERPENE SYNTHASE"/>
    <property type="match status" value="1"/>
</dbReference>
<dbReference type="EC" id="4.2.3.-" evidence="2"/>
<dbReference type="GO" id="GO:0010333">
    <property type="term" value="F:terpene synthase activity"/>
    <property type="evidence" value="ECO:0007669"/>
    <property type="project" value="InterPro"/>
</dbReference>
<keyword evidence="2" id="KW-0479">Metal-binding</keyword>
<dbReference type="InterPro" id="IPR008949">
    <property type="entry name" value="Isoprenoid_synthase_dom_sf"/>
</dbReference>
<dbReference type="SFLD" id="SFLDS00005">
    <property type="entry name" value="Isoprenoid_Synthase_Type_I"/>
    <property type="match status" value="1"/>
</dbReference>
<reference evidence="3" key="1">
    <citation type="submission" date="2024-07" db="EMBL/GenBank/DDBJ databases">
        <authorList>
            <person name="Yu S.T."/>
        </authorList>
    </citation>
    <scope>NUCLEOTIDE SEQUENCE</scope>
    <source>
        <strain evidence="3">R41</strain>
    </source>
</reference>
<protein>
    <recommendedName>
        <fullName evidence="2">Terpene synthase</fullName>
        <ecNumber evidence="2">4.2.3.-</ecNumber>
    </recommendedName>
</protein>
<dbReference type="AlphaFoldDB" id="A0AB39R8P2"/>
<keyword evidence="1 2" id="KW-0456">Lyase</keyword>
<gene>
    <name evidence="3" type="ORF">AB5J53_03990</name>
</gene>
<dbReference type="SFLD" id="SFLDG01020">
    <property type="entry name" value="Terpene_Cyclase_Like_2"/>
    <property type="match status" value="1"/>
</dbReference>
<dbReference type="EMBL" id="CP163443">
    <property type="protein sequence ID" value="XDQ50921.1"/>
    <property type="molecule type" value="Genomic_DNA"/>
</dbReference>
<organism evidence="3">
    <name type="scientific">Streptomyces sp. R41</name>
    <dbReference type="NCBI Taxonomy" id="3238632"/>
    <lineage>
        <taxon>Bacteria</taxon>
        <taxon>Bacillati</taxon>
        <taxon>Actinomycetota</taxon>
        <taxon>Actinomycetes</taxon>
        <taxon>Kitasatosporales</taxon>
        <taxon>Streptomycetaceae</taxon>
        <taxon>Streptomyces</taxon>
    </lineage>
</organism>
<comment type="similarity">
    <text evidence="2">Belongs to the terpene synthase family.</text>
</comment>
<keyword evidence="2" id="KW-0460">Magnesium</keyword>
<evidence type="ECO:0000256" key="1">
    <source>
        <dbReference type="ARBA" id="ARBA00023239"/>
    </source>
</evidence>
<evidence type="ECO:0000313" key="3">
    <source>
        <dbReference type="EMBL" id="XDQ50921.1"/>
    </source>
</evidence>
<dbReference type="GO" id="GO:0046872">
    <property type="term" value="F:metal ion binding"/>
    <property type="evidence" value="ECO:0007669"/>
    <property type="project" value="UniProtKB-KW"/>
</dbReference>
<dbReference type="RefSeq" id="WP_369244269.1">
    <property type="nucleotide sequence ID" value="NZ_CP163443.1"/>
</dbReference>
<sequence length="342" mass="38710">MTRVLAGPSGPGTSSARIRCAGQSPREVNFGCPWPLRESPFRERARESALEWMEDFGLTRDFEANVAQFRHWKLAECAAWFYPDGTPEGVELAAQLMGWYFAPFDDQFDGDLARDSQAAAQLCGELTTILDLPEGAPLPAPSPVVAGFADLWWRSCRGMSTQWRQRAAQHWRQYLSRQLAEVVDRRHARTQDVEGCLRRRAVTTSSGPLSDLIECLSGFEVPDQAWQSPLLSELRRLTAEIISITNDLVSAEKEEAQGDRVNNLLLILEDQHGCTRHQAIERLREMTHERYARFLRLETQAPDLDDVLTTTGRIALRRYITGLHDLLAGDNEWEHTSGRYAT</sequence>
<dbReference type="Gene3D" id="1.10.600.10">
    <property type="entry name" value="Farnesyl Diphosphate Synthase"/>
    <property type="match status" value="1"/>
</dbReference>
<dbReference type="Pfam" id="PF19086">
    <property type="entry name" value="Terpene_syn_C_2"/>
    <property type="match status" value="1"/>
</dbReference>
<dbReference type="InterPro" id="IPR034686">
    <property type="entry name" value="Terpene_cyclase-like_2"/>
</dbReference>
<comment type="cofactor">
    <cofactor evidence="2">
        <name>Mg(2+)</name>
        <dbReference type="ChEBI" id="CHEBI:18420"/>
    </cofactor>
</comment>
<accession>A0AB39R8P2</accession>
<dbReference type="PANTHER" id="PTHR35201:SF4">
    <property type="entry name" value="BETA-PINACENE SYNTHASE-RELATED"/>
    <property type="match status" value="1"/>
</dbReference>